<proteinExistence type="predicted"/>
<dbReference type="SUPFAM" id="SSF64376">
    <property type="entry name" value="YlxR-like"/>
    <property type="match status" value="1"/>
</dbReference>
<feature type="domain" description="YlxR" evidence="1">
    <location>
        <begin position="9"/>
        <end position="74"/>
    </location>
</feature>
<dbReference type="AlphaFoldDB" id="A0A9D6YZN1"/>
<accession>A0A9D6YZN1</accession>
<evidence type="ECO:0000259" key="1">
    <source>
        <dbReference type="Pfam" id="PF04296"/>
    </source>
</evidence>
<protein>
    <submittedName>
        <fullName evidence="2">YlxR family protein</fullName>
    </submittedName>
</protein>
<dbReference type="InterPro" id="IPR007393">
    <property type="entry name" value="YlxR_dom"/>
</dbReference>
<dbReference type="Pfam" id="PF04296">
    <property type="entry name" value="YlxR"/>
    <property type="match status" value="1"/>
</dbReference>
<gene>
    <name evidence="2" type="ORF">HY912_05915</name>
</gene>
<dbReference type="PANTHER" id="PTHR34215">
    <property type="entry name" value="BLL0784 PROTEIN"/>
    <property type="match status" value="1"/>
</dbReference>
<evidence type="ECO:0000313" key="3">
    <source>
        <dbReference type="Proteomes" id="UP000807825"/>
    </source>
</evidence>
<dbReference type="InterPro" id="IPR037465">
    <property type="entry name" value="YlxR"/>
</dbReference>
<sequence length="90" mass="10101">MKRGHVPIRRCIACGQRRPAHEMLHFKVVEDSIVLVARNDNAPGRGCYACPEEKCLEKALNKGRLERALRRKIVAAPSKEGLLRGLEKKG</sequence>
<reference evidence="2" key="1">
    <citation type="submission" date="2020-07" db="EMBL/GenBank/DDBJ databases">
        <title>Huge and variable diversity of episymbiotic CPR bacteria and DPANN archaea in groundwater ecosystems.</title>
        <authorList>
            <person name="He C.Y."/>
            <person name="Keren R."/>
            <person name="Whittaker M."/>
            <person name="Farag I.F."/>
            <person name="Doudna J."/>
            <person name="Cate J.H.D."/>
            <person name="Banfield J.F."/>
        </authorList>
    </citation>
    <scope>NUCLEOTIDE SEQUENCE</scope>
    <source>
        <strain evidence="2">NC_groundwater_1664_Pr3_B-0.1um_52_9</strain>
    </source>
</reference>
<name>A0A9D6YZN1_9BACT</name>
<dbReference type="EMBL" id="JACRDE010000169">
    <property type="protein sequence ID" value="MBI5249013.1"/>
    <property type="molecule type" value="Genomic_DNA"/>
</dbReference>
<dbReference type="Gene3D" id="3.30.1230.10">
    <property type="entry name" value="YlxR-like"/>
    <property type="match status" value="1"/>
</dbReference>
<comment type="caution">
    <text evidence="2">The sequence shown here is derived from an EMBL/GenBank/DDBJ whole genome shotgun (WGS) entry which is preliminary data.</text>
</comment>
<dbReference type="Proteomes" id="UP000807825">
    <property type="component" value="Unassembled WGS sequence"/>
</dbReference>
<organism evidence="2 3">
    <name type="scientific">Desulfomonile tiedjei</name>
    <dbReference type="NCBI Taxonomy" id="2358"/>
    <lineage>
        <taxon>Bacteria</taxon>
        <taxon>Pseudomonadati</taxon>
        <taxon>Thermodesulfobacteriota</taxon>
        <taxon>Desulfomonilia</taxon>
        <taxon>Desulfomonilales</taxon>
        <taxon>Desulfomonilaceae</taxon>
        <taxon>Desulfomonile</taxon>
    </lineage>
</organism>
<dbReference type="PANTHER" id="PTHR34215:SF1">
    <property type="entry name" value="YLXR DOMAIN-CONTAINING PROTEIN"/>
    <property type="match status" value="1"/>
</dbReference>
<dbReference type="InterPro" id="IPR035931">
    <property type="entry name" value="YlxR-like_sf"/>
</dbReference>
<evidence type="ECO:0000313" key="2">
    <source>
        <dbReference type="EMBL" id="MBI5249013.1"/>
    </source>
</evidence>